<dbReference type="InterPro" id="IPR000980">
    <property type="entry name" value="SH2"/>
</dbReference>
<sequence length="167" mass="18512">GLKEIWGPPGLRGGGRDSRPCGEGGGPHPTQPEPPEHEEEGATRPKKQKAGLLTQPWYSAHCDRQTVENTLLLLRKDGSYTIRLSSDPQGLKPFTLAVFSHGHVYHIPIRWLEAQGQYALGRESRSSDKLFPTVASLVQHFSQHPLLLVNRCGGDRQHARLLFPTKA</sequence>
<dbReference type="PROSITE" id="PS50001">
    <property type="entry name" value="SH2"/>
    <property type="match status" value="1"/>
</dbReference>
<keyword evidence="1 2" id="KW-0727">SH2 domain</keyword>
<dbReference type="AlphaFoldDB" id="A0A7N4NFU4"/>
<evidence type="ECO:0000313" key="5">
    <source>
        <dbReference type="Ensembl" id="ENSSHAP00000022603.1"/>
    </source>
</evidence>
<dbReference type="GO" id="GO:0005737">
    <property type="term" value="C:cytoplasm"/>
    <property type="evidence" value="ECO:0007669"/>
    <property type="project" value="UniProtKB-ARBA"/>
</dbReference>
<dbReference type="GO" id="GO:0007169">
    <property type="term" value="P:cell surface receptor protein tyrosine kinase signaling pathway"/>
    <property type="evidence" value="ECO:0007669"/>
    <property type="project" value="TreeGrafter"/>
</dbReference>
<dbReference type="Gene3D" id="3.30.505.10">
    <property type="entry name" value="SH2 domain"/>
    <property type="match status" value="1"/>
</dbReference>
<organism evidence="5 6">
    <name type="scientific">Sarcophilus harrisii</name>
    <name type="common">Tasmanian devil</name>
    <name type="synonym">Sarcophilus laniarius</name>
    <dbReference type="NCBI Taxonomy" id="9305"/>
    <lineage>
        <taxon>Eukaryota</taxon>
        <taxon>Metazoa</taxon>
        <taxon>Chordata</taxon>
        <taxon>Craniata</taxon>
        <taxon>Vertebrata</taxon>
        <taxon>Euteleostomi</taxon>
        <taxon>Mammalia</taxon>
        <taxon>Metatheria</taxon>
        <taxon>Dasyuromorphia</taxon>
        <taxon>Dasyuridae</taxon>
        <taxon>Sarcophilus</taxon>
    </lineage>
</organism>
<reference evidence="5" key="2">
    <citation type="submission" date="2025-08" db="UniProtKB">
        <authorList>
            <consortium name="Ensembl"/>
        </authorList>
    </citation>
    <scope>IDENTIFICATION</scope>
</reference>
<evidence type="ECO:0000256" key="1">
    <source>
        <dbReference type="ARBA" id="ARBA00022999"/>
    </source>
</evidence>
<feature type="region of interest" description="Disordered" evidence="3">
    <location>
        <begin position="1"/>
        <end position="48"/>
    </location>
</feature>
<dbReference type="Proteomes" id="UP000007648">
    <property type="component" value="Unassembled WGS sequence"/>
</dbReference>
<dbReference type="SUPFAM" id="SSF55550">
    <property type="entry name" value="SH2 domain"/>
    <property type="match status" value="1"/>
</dbReference>
<dbReference type="FunFam" id="3.30.505.10:FF:000016">
    <property type="entry name" value="B-cell linker protein isoform 2"/>
    <property type="match status" value="1"/>
</dbReference>
<evidence type="ECO:0000259" key="4">
    <source>
        <dbReference type="PROSITE" id="PS50001"/>
    </source>
</evidence>
<dbReference type="SMART" id="SM00252">
    <property type="entry name" value="SH2"/>
    <property type="match status" value="1"/>
</dbReference>
<gene>
    <name evidence="5" type="primary">SH2D6</name>
</gene>
<reference evidence="5 6" key="1">
    <citation type="journal article" date="2011" name="Proc. Natl. Acad. Sci. U.S.A.">
        <title>Genetic diversity and population structure of the endangered marsupial Sarcophilus harrisii (Tasmanian devil).</title>
        <authorList>
            <person name="Miller W."/>
            <person name="Hayes V.M."/>
            <person name="Ratan A."/>
            <person name="Petersen D.C."/>
            <person name="Wittekindt N.E."/>
            <person name="Miller J."/>
            <person name="Walenz B."/>
            <person name="Knight J."/>
            <person name="Qi J."/>
            <person name="Zhao F."/>
            <person name="Wang Q."/>
            <person name="Bedoya-Reina O.C."/>
            <person name="Katiyar N."/>
            <person name="Tomsho L.P."/>
            <person name="Kasson L.M."/>
            <person name="Hardie R.A."/>
            <person name="Woodbridge P."/>
            <person name="Tindall E.A."/>
            <person name="Bertelsen M.F."/>
            <person name="Dixon D."/>
            <person name="Pyecroft S."/>
            <person name="Helgen K.M."/>
            <person name="Lesk A.M."/>
            <person name="Pringle T.H."/>
            <person name="Patterson N."/>
            <person name="Zhang Y."/>
            <person name="Kreiss A."/>
            <person name="Woods G.M."/>
            <person name="Jones M.E."/>
            <person name="Schuster S.C."/>
        </authorList>
    </citation>
    <scope>NUCLEOTIDE SEQUENCE [LARGE SCALE GENOMIC DNA]</scope>
</reference>
<dbReference type="InterPro" id="IPR036860">
    <property type="entry name" value="SH2_dom_sf"/>
</dbReference>
<dbReference type="PANTHER" id="PTHR14098:SF16">
    <property type="entry name" value="SH2 DOMAIN-CONTAINING PROTEIN 6"/>
    <property type="match status" value="1"/>
</dbReference>
<evidence type="ECO:0000256" key="2">
    <source>
        <dbReference type="PROSITE-ProRule" id="PRU00191"/>
    </source>
</evidence>
<evidence type="ECO:0000313" key="6">
    <source>
        <dbReference type="Proteomes" id="UP000007648"/>
    </source>
</evidence>
<dbReference type="InterPro" id="IPR051751">
    <property type="entry name" value="Immunoreceptor_sig_adapters"/>
</dbReference>
<name>A0A7N4NFU4_SARHA</name>
<proteinExistence type="predicted"/>
<dbReference type="InParanoid" id="A0A7N4NFU4"/>
<dbReference type="Pfam" id="PF00017">
    <property type="entry name" value="SH2"/>
    <property type="match status" value="1"/>
</dbReference>
<feature type="domain" description="SH2" evidence="4">
    <location>
        <begin position="57"/>
        <end position="165"/>
    </location>
</feature>
<dbReference type="PRINTS" id="PR00401">
    <property type="entry name" value="SH2DOMAIN"/>
</dbReference>
<accession>A0A7N4NFU4</accession>
<evidence type="ECO:0000256" key="3">
    <source>
        <dbReference type="SAM" id="MobiDB-lite"/>
    </source>
</evidence>
<protein>
    <recommendedName>
        <fullName evidence="4">SH2 domain-containing protein</fullName>
    </recommendedName>
</protein>
<dbReference type="PANTHER" id="PTHR14098">
    <property type="entry name" value="SH2 DOMAIN CONTAINING PROTEIN"/>
    <property type="match status" value="1"/>
</dbReference>
<reference evidence="5" key="3">
    <citation type="submission" date="2025-09" db="UniProtKB">
        <authorList>
            <consortium name="Ensembl"/>
        </authorList>
    </citation>
    <scope>IDENTIFICATION</scope>
</reference>
<dbReference type="GO" id="GO:0035556">
    <property type="term" value="P:intracellular signal transduction"/>
    <property type="evidence" value="ECO:0007669"/>
    <property type="project" value="TreeGrafter"/>
</dbReference>
<dbReference type="Ensembl" id="ENSSHAT00000051189.1">
    <property type="protein sequence ID" value="ENSSHAP00000022603.1"/>
    <property type="gene ID" value="ENSSHAG00000031524.1"/>
</dbReference>
<keyword evidence="6" id="KW-1185">Reference proteome</keyword>
<dbReference type="FunCoup" id="A0A7N4NFU4">
    <property type="interactions" value="434"/>
</dbReference>
<dbReference type="GeneTree" id="ENSGT00940000162822"/>